<keyword evidence="2" id="KW-1185">Reference proteome</keyword>
<evidence type="ECO:0000313" key="2">
    <source>
        <dbReference type="Proteomes" id="UP001396334"/>
    </source>
</evidence>
<evidence type="ECO:0000313" key="1">
    <source>
        <dbReference type="EMBL" id="KAK9017736.1"/>
    </source>
</evidence>
<reference evidence="1 2" key="1">
    <citation type="journal article" date="2024" name="G3 (Bethesda)">
        <title>Genome assembly of Hibiscus sabdariffa L. provides insights into metabolisms of medicinal natural products.</title>
        <authorList>
            <person name="Kim T."/>
        </authorList>
    </citation>
    <scope>NUCLEOTIDE SEQUENCE [LARGE SCALE GENOMIC DNA]</scope>
    <source>
        <strain evidence="1">TK-2024</strain>
        <tissue evidence="1">Old leaves</tissue>
    </source>
</reference>
<proteinExistence type="predicted"/>
<dbReference type="EMBL" id="JBBPBN010000019">
    <property type="protein sequence ID" value="KAK9017736.1"/>
    <property type="molecule type" value="Genomic_DNA"/>
</dbReference>
<name>A0ABR2RY79_9ROSI</name>
<accession>A0ABR2RY79</accession>
<organism evidence="1 2">
    <name type="scientific">Hibiscus sabdariffa</name>
    <name type="common">roselle</name>
    <dbReference type="NCBI Taxonomy" id="183260"/>
    <lineage>
        <taxon>Eukaryota</taxon>
        <taxon>Viridiplantae</taxon>
        <taxon>Streptophyta</taxon>
        <taxon>Embryophyta</taxon>
        <taxon>Tracheophyta</taxon>
        <taxon>Spermatophyta</taxon>
        <taxon>Magnoliopsida</taxon>
        <taxon>eudicotyledons</taxon>
        <taxon>Gunneridae</taxon>
        <taxon>Pentapetalae</taxon>
        <taxon>rosids</taxon>
        <taxon>malvids</taxon>
        <taxon>Malvales</taxon>
        <taxon>Malvaceae</taxon>
        <taxon>Malvoideae</taxon>
        <taxon>Hibiscus</taxon>
    </lineage>
</organism>
<sequence>MIRRHVEAERGRFDDGISRVEERLDGASGVAGDAKRRRVLLASDDRRCLLADLAHPHPLVTGMDAGIAIQAQENPIGTAEDNRRRRFTRVACPGGAATAPPA</sequence>
<protein>
    <submittedName>
        <fullName evidence="1">Uncharacterized protein</fullName>
    </submittedName>
</protein>
<gene>
    <name evidence="1" type="ORF">V6N11_000740</name>
</gene>
<dbReference type="Proteomes" id="UP001396334">
    <property type="component" value="Unassembled WGS sequence"/>
</dbReference>
<comment type="caution">
    <text evidence="1">The sequence shown here is derived from an EMBL/GenBank/DDBJ whole genome shotgun (WGS) entry which is preliminary data.</text>
</comment>